<reference evidence="2" key="2">
    <citation type="submission" date="2020-04" db="EMBL/GenBank/DDBJ databases">
        <authorList>
            <consortium name="NCBI Genome Project"/>
        </authorList>
    </citation>
    <scope>NUCLEOTIDE SEQUENCE</scope>
    <source>
        <strain evidence="2">CBS 342.82</strain>
    </source>
</reference>
<reference evidence="2" key="1">
    <citation type="submission" date="2020-01" db="EMBL/GenBank/DDBJ databases">
        <authorList>
            <consortium name="DOE Joint Genome Institute"/>
            <person name="Haridas S."/>
            <person name="Albert R."/>
            <person name="Binder M."/>
            <person name="Bloem J."/>
            <person name="Labutti K."/>
            <person name="Salamov A."/>
            <person name="Andreopoulos B."/>
            <person name="Baker S.E."/>
            <person name="Barry K."/>
            <person name="Bills G."/>
            <person name="Bluhm B.H."/>
            <person name="Cannon C."/>
            <person name="Castanera R."/>
            <person name="Culley D.E."/>
            <person name="Daum C."/>
            <person name="Ezra D."/>
            <person name="Gonzalez J.B."/>
            <person name="Henrissat B."/>
            <person name="Kuo A."/>
            <person name="Liang C."/>
            <person name="Lipzen A."/>
            <person name="Lutzoni F."/>
            <person name="Magnuson J."/>
            <person name="Mondo S."/>
            <person name="Nolan M."/>
            <person name="Ohm R."/>
            <person name="Pangilinan J."/>
            <person name="Park H.-J."/>
            <person name="Ramirez L."/>
            <person name="Alfaro M."/>
            <person name="Sun H."/>
            <person name="Tritt A."/>
            <person name="Yoshinaga Y."/>
            <person name="Zwiers L.-H."/>
            <person name="Turgeon B.G."/>
            <person name="Goodwin S.B."/>
            <person name="Spatafora J.W."/>
            <person name="Crous P.W."/>
            <person name="Grigoriev I.V."/>
        </authorList>
    </citation>
    <scope>NUCLEOTIDE SEQUENCE</scope>
    <source>
        <strain evidence="2">CBS 342.82</strain>
    </source>
</reference>
<proteinExistence type="predicted"/>
<dbReference type="PANTHER" id="PTHR15955:SF8">
    <property type="entry name" value="RWD DOMAIN-CONTAINING PROTEIN 2B-RELATED"/>
    <property type="match status" value="1"/>
</dbReference>
<dbReference type="InterPro" id="IPR017359">
    <property type="entry name" value="Phi-like"/>
</dbReference>
<evidence type="ECO:0000313" key="2">
    <source>
        <dbReference type="RefSeq" id="XP_033461448.1"/>
    </source>
</evidence>
<keyword evidence="1" id="KW-1185">Reference proteome</keyword>
<protein>
    <recommendedName>
        <fullName evidence="3">RWD domain-containing protein</fullName>
    </recommendedName>
</protein>
<dbReference type="PANTHER" id="PTHR15955">
    <property type="entry name" value="RWD DOMAIN CONTAINING PROTEIN 2"/>
    <property type="match status" value="1"/>
</dbReference>
<evidence type="ECO:0008006" key="3">
    <source>
        <dbReference type="Google" id="ProtNLM"/>
    </source>
</evidence>
<dbReference type="CDD" id="cd11605">
    <property type="entry name" value="RWD_DRWD_ELF-like"/>
    <property type="match status" value="1"/>
</dbReference>
<dbReference type="GeneID" id="54365319"/>
<reference evidence="2" key="3">
    <citation type="submission" date="2025-08" db="UniProtKB">
        <authorList>
            <consortium name="RefSeq"/>
        </authorList>
    </citation>
    <scope>IDENTIFICATION</scope>
    <source>
        <strain evidence="2">CBS 342.82</strain>
    </source>
</reference>
<dbReference type="OrthoDB" id="432412at2759"/>
<dbReference type="RefSeq" id="XP_033461448.1">
    <property type="nucleotide sequence ID" value="XM_033607520.1"/>
</dbReference>
<name>A0A6J3MC54_9PEZI</name>
<dbReference type="AlphaFoldDB" id="A0A6J3MC54"/>
<gene>
    <name evidence="2" type="ORF">K489DRAFT_408791</name>
</gene>
<dbReference type="Proteomes" id="UP000504637">
    <property type="component" value="Unplaced"/>
</dbReference>
<sequence>MDATTSNREEDERLKLELSLLRSMYPGQIAFAEGSRGLTFSTDAAGPSKLELQIPDGYPSTELPIVLAARVGRRDLRDAVHRRILACPVGEEVLDAIVVAFIEICTDVVETAAENEETPAGQQLTASSEETSTATVVVWLHHLLNTNKRKQALSPTTSGPVNGVTKPGYPGVLIFSGPAKSVQDHVSDLKHLNWQAFQVRLEVEEAWEFAHGGGIVEVESMKEIVAEIGDARKDLFMEAMRMK</sequence>
<accession>A0A6J3MC54</accession>
<organism evidence="2">
    <name type="scientific">Dissoconium aciculare CBS 342.82</name>
    <dbReference type="NCBI Taxonomy" id="1314786"/>
    <lineage>
        <taxon>Eukaryota</taxon>
        <taxon>Fungi</taxon>
        <taxon>Dikarya</taxon>
        <taxon>Ascomycota</taxon>
        <taxon>Pezizomycotina</taxon>
        <taxon>Dothideomycetes</taxon>
        <taxon>Dothideomycetidae</taxon>
        <taxon>Mycosphaerellales</taxon>
        <taxon>Dissoconiaceae</taxon>
        <taxon>Dissoconium</taxon>
    </lineage>
</organism>
<evidence type="ECO:0000313" key="1">
    <source>
        <dbReference type="Proteomes" id="UP000504637"/>
    </source>
</evidence>